<sequence length="414" mass="42231">MQTMPTDRATIRARWAITTVFGANGLLIASLAVRTPSLKIDLDLTPGQLGTLSALFGVAAVIAMQTVGTLVARTGSRTIVQVTTVTLPLLLIGIGAAPNLWTQMLVQIAFGAVHGMLDVTMNAHAVAVERRLGRPIMNTCHAAWSIGSVAGALLGAGAAQIGTSRTVHYVLLTCLLIPLAVVCSQALLPASADRSSPVPAGSGEAGKTRQTGWRTGWSLPVVMFGVMGGIVLTVEAAVADWSGVYLHEDLSASLGAAGLGYVMFAALQTAGRLVGDRLQERTSATLLLQVGTATAAAGVAIAVLSPWVPLSVAGFAITGIGLATPLPVLFGVVGHLGAGRGDDAGAAAMVARFTTLTYTGILFAPAAIGWFADHFGLQRTLAALVPLLLVVAATAGPATRSRRPADEVARADAG</sequence>
<feature type="transmembrane region" description="Helical" evidence="6">
    <location>
        <begin position="350"/>
        <end position="371"/>
    </location>
</feature>
<dbReference type="PANTHER" id="PTHR23514:SF13">
    <property type="entry name" value="INNER MEMBRANE PROTEIN YBJJ"/>
    <property type="match status" value="1"/>
</dbReference>
<evidence type="ECO:0000256" key="4">
    <source>
        <dbReference type="ARBA" id="ARBA00023136"/>
    </source>
</evidence>
<feature type="transmembrane region" description="Helical" evidence="6">
    <location>
        <begin position="12"/>
        <end position="32"/>
    </location>
</feature>
<evidence type="ECO:0000256" key="3">
    <source>
        <dbReference type="ARBA" id="ARBA00022989"/>
    </source>
</evidence>
<keyword evidence="4 6" id="KW-0472">Membrane</keyword>
<feature type="transmembrane region" description="Helical" evidence="6">
    <location>
        <begin position="314"/>
        <end position="338"/>
    </location>
</feature>
<dbReference type="Gene3D" id="1.20.1250.20">
    <property type="entry name" value="MFS general substrate transporter like domains"/>
    <property type="match status" value="2"/>
</dbReference>
<comment type="subcellular location">
    <subcellularLocation>
        <location evidence="1">Membrane</location>
        <topology evidence="1">Multi-pass membrane protein</topology>
    </subcellularLocation>
</comment>
<feature type="transmembrane region" description="Helical" evidence="6">
    <location>
        <begin position="217"/>
        <end position="238"/>
    </location>
</feature>
<dbReference type="Pfam" id="PF07690">
    <property type="entry name" value="MFS_1"/>
    <property type="match status" value="1"/>
</dbReference>
<dbReference type="KEGG" id="ams:AMIS_60340"/>
<protein>
    <submittedName>
        <fullName evidence="7">Putative MFS transporter</fullName>
    </submittedName>
</protein>
<dbReference type="GO" id="GO:0016020">
    <property type="term" value="C:membrane"/>
    <property type="evidence" value="ECO:0007669"/>
    <property type="project" value="UniProtKB-SubCell"/>
</dbReference>
<name>I0HE17_ACTM4</name>
<evidence type="ECO:0000256" key="6">
    <source>
        <dbReference type="SAM" id="Phobius"/>
    </source>
</evidence>
<evidence type="ECO:0000256" key="5">
    <source>
        <dbReference type="SAM" id="MobiDB-lite"/>
    </source>
</evidence>
<dbReference type="Proteomes" id="UP000007882">
    <property type="component" value="Chromosome"/>
</dbReference>
<dbReference type="eggNOG" id="COG0738">
    <property type="taxonomic scope" value="Bacteria"/>
</dbReference>
<feature type="region of interest" description="Disordered" evidence="5">
    <location>
        <begin position="192"/>
        <end position="211"/>
    </location>
</feature>
<accession>I0HE17</accession>
<feature type="transmembrane region" description="Helical" evidence="6">
    <location>
        <begin position="167"/>
        <end position="188"/>
    </location>
</feature>
<dbReference type="InterPro" id="IPR011701">
    <property type="entry name" value="MFS"/>
</dbReference>
<evidence type="ECO:0000256" key="1">
    <source>
        <dbReference type="ARBA" id="ARBA00004141"/>
    </source>
</evidence>
<dbReference type="RefSeq" id="WP_014446141.1">
    <property type="nucleotide sequence ID" value="NC_017093.1"/>
</dbReference>
<dbReference type="STRING" id="512565.AMIS_60340"/>
<feature type="transmembrane region" description="Helical" evidence="6">
    <location>
        <begin position="79"/>
        <end position="98"/>
    </location>
</feature>
<dbReference type="GO" id="GO:0022857">
    <property type="term" value="F:transmembrane transporter activity"/>
    <property type="evidence" value="ECO:0007669"/>
    <property type="project" value="InterPro"/>
</dbReference>
<dbReference type="EMBL" id="AP012319">
    <property type="protein sequence ID" value="BAL91254.1"/>
    <property type="molecule type" value="Genomic_DNA"/>
</dbReference>
<evidence type="ECO:0000313" key="8">
    <source>
        <dbReference type="Proteomes" id="UP000007882"/>
    </source>
</evidence>
<keyword evidence="3 6" id="KW-1133">Transmembrane helix</keyword>
<feature type="transmembrane region" description="Helical" evidence="6">
    <location>
        <begin position="52"/>
        <end position="72"/>
    </location>
</feature>
<dbReference type="AlphaFoldDB" id="I0HE17"/>
<dbReference type="PANTHER" id="PTHR23514">
    <property type="entry name" value="BYPASS OF STOP CODON PROTEIN 6"/>
    <property type="match status" value="1"/>
</dbReference>
<evidence type="ECO:0000313" key="7">
    <source>
        <dbReference type="EMBL" id="BAL91254.1"/>
    </source>
</evidence>
<keyword evidence="2 6" id="KW-0812">Transmembrane</keyword>
<dbReference type="HOGENOM" id="CLU_035309_1_1_11"/>
<feature type="transmembrane region" description="Helical" evidence="6">
    <location>
        <begin position="140"/>
        <end position="161"/>
    </location>
</feature>
<gene>
    <name evidence="7" type="ordered locus">AMIS_60340</name>
</gene>
<evidence type="ECO:0000256" key="2">
    <source>
        <dbReference type="ARBA" id="ARBA00022692"/>
    </source>
</evidence>
<organism evidence="7 8">
    <name type="scientific">Actinoplanes missouriensis (strain ATCC 14538 / DSM 43046 / CBS 188.64 / JCM 3121 / NBRC 102363 / NCIMB 12654 / NRRL B-3342 / UNCC 431)</name>
    <dbReference type="NCBI Taxonomy" id="512565"/>
    <lineage>
        <taxon>Bacteria</taxon>
        <taxon>Bacillati</taxon>
        <taxon>Actinomycetota</taxon>
        <taxon>Actinomycetes</taxon>
        <taxon>Micromonosporales</taxon>
        <taxon>Micromonosporaceae</taxon>
        <taxon>Actinoplanes</taxon>
    </lineage>
</organism>
<dbReference type="OrthoDB" id="151222at2"/>
<proteinExistence type="predicted"/>
<feature type="transmembrane region" description="Helical" evidence="6">
    <location>
        <begin position="104"/>
        <end position="128"/>
    </location>
</feature>
<dbReference type="InterPro" id="IPR036259">
    <property type="entry name" value="MFS_trans_sf"/>
</dbReference>
<dbReference type="PATRIC" id="fig|512565.3.peg.6029"/>
<dbReference type="InterPro" id="IPR051788">
    <property type="entry name" value="MFS_Transporter"/>
</dbReference>
<keyword evidence="8" id="KW-1185">Reference proteome</keyword>
<dbReference type="CDD" id="cd17393">
    <property type="entry name" value="MFS_MosC_like"/>
    <property type="match status" value="1"/>
</dbReference>
<feature type="transmembrane region" description="Helical" evidence="6">
    <location>
        <begin position="377"/>
        <end position="395"/>
    </location>
</feature>
<dbReference type="SUPFAM" id="SSF103473">
    <property type="entry name" value="MFS general substrate transporter"/>
    <property type="match status" value="1"/>
</dbReference>
<reference evidence="7 8" key="1">
    <citation type="submission" date="2012-02" db="EMBL/GenBank/DDBJ databases">
        <title>Complete genome sequence of Actinoplanes missouriensis 431 (= NBRC 102363).</title>
        <authorList>
            <person name="Ohnishi Y."/>
            <person name="Ishikawa J."/>
            <person name="Sekine M."/>
            <person name="Hosoyama A."/>
            <person name="Harada T."/>
            <person name="Narita H."/>
            <person name="Hata T."/>
            <person name="Konno Y."/>
            <person name="Tutikane K."/>
            <person name="Fujita N."/>
            <person name="Horinouchi S."/>
            <person name="Hayakawa M."/>
        </authorList>
    </citation>
    <scope>NUCLEOTIDE SEQUENCE [LARGE SCALE GENOMIC DNA]</scope>
    <source>
        <strain evidence="8">ATCC 14538 / DSM 43046 / CBS 188.64 / JCM 3121 / NBRC 102363 / NCIMB 12654 / NRRL B-3342 / UNCC 431</strain>
    </source>
</reference>
<feature type="transmembrane region" description="Helical" evidence="6">
    <location>
        <begin position="250"/>
        <end position="274"/>
    </location>
</feature>
<feature type="transmembrane region" description="Helical" evidence="6">
    <location>
        <begin position="286"/>
        <end position="308"/>
    </location>
</feature>